<dbReference type="PANTHER" id="PTHR36539:SF1">
    <property type="entry name" value="BACTERIAL MICROCOMPARTMENT SHELL VERTEX PROTEIN EUTN"/>
    <property type="match status" value="1"/>
</dbReference>
<dbReference type="PANTHER" id="PTHR36539">
    <property type="entry name" value="ETHANOLAMINE UTILIZATION PROTEIN EUTN"/>
    <property type="match status" value="1"/>
</dbReference>
<dbReference type="PROSITE" id="PS51932">
    <property type="entry name" value="BMV"/>
    <property type="match status" value="1"/>
</dbReference>
<dbReference type="InterPro" id="IPR004992">
    <property type="entry name" value="EutN_CcmL"/>
</dbReference>
<comment type="subcellular location">
    <subcellularLocation>
        <location evidence="1">Bacterial microcompartment</location>
    </subcellularLocation>
</comment>
<dbReference type="CDD" id="cd01614">
    <property type="entry name" value="EutN_CcmL"/>
    <property type="match status" value="1"/>
</dbReference>
<gene>
    <name evidence="3" type="ORF">E4Z66_08930</name>
</gene>
<dbReference type="OrthoDB" id="196195at2"/>
<keyword evidence="4" id="KW-1185">Reference proteome</keyword>
<accession>A0A4S4NCA7</accession>
<dbReference type="RefSeq" id="WP_136462650.1">
    <property type="nucleotide sequence ID" value="NZ_SRKY01000002.1"/>
</dbReference>
<keyword evidence="2" id="KW-1283">Bacterial microcompartment</keyword>
<dbReference type="AlphaFoldDB" id="A0A4S4NCA7"/>
<evidence type="ECO:0000313" key="3">
    <source>
        <dbReference type="EMBL" id="THH37052.1"/>
    </source>
</evidence>
<evidence type="ECO:0000256" key="2">
    <source>
        <dbReference type="ARBA" id="ARBA00024446"/>
    </source>
</evidence>
<sequence length="88" mass="8673">MKLARVTGTVTATAKDAQLVGLTLLLCDVVDGKGKVLEPAVVAADTVGAGVGAQVLIVTGSAARLPARTTGVPVDAVITAIVDHVDLG</sequence>
<comment type="caution">
    <text evidence="3">The sequence shown here is derived from an EMBL/GenBank/DDBJ whole genome shotgun (WGS) entry which is preliminary data.</text>
</comment>
<protein>
    <submittedName>
        <fullName evidence="3">Ethanolamine utilization protein EutN</fullName>
    </submittedName>
</protein>
<dbReference type="InterPro" id="IPR036677">
    <property type="entry name" value="EutN_CcmL_sf"/>
</dbReference>
<organism evidence="3 4">
    <name type="scientific">Aliishimia ponticola</name>
    <dbReference type="NCBI Taxonomy" id="2499833"/>
    <lineage>
        <taxon>Bacteria</taxon>
        <taxon>Pseudomonadati</taxon>
        <taxon>Pseudomonadota</taxon>
        <taxon>Alphaproteobacteria</taxon>
        <taxon>Rhodobacterales</taxon>
        <taxon>Paracoccaceae</taxon>
        <taxon>Aliishimia</taxon>
    </lineage>
</organism>
<evidence type="ECO:0000313" key="4">
    <source>
        <dbReference type="Proteomes" id="UP000306602"/>
    </source>
</evidence>
<dbReference type="SUPFAM" id="SSF159133">
    <property type="entry name" value="EutN/CcmL-like"/>
    <property type="match status" value="1"/>
</dbReference>
<evidence type="ECO:0000256" key="1">
    <source>
        <dbReference type="ARBA" id="ARBA00024322"/>
    </source>
</evidence>
<reference evidence="3 4" key="1">
    <citation type="submission" date="2019-04" db="EMBL/GenBank/DDBJ databases">
        <title>Shimia ponticola sp. nov., isolated from seawater.</title>
        <authorList>
            <person name="Kim Y.-O."/>
            <person name="Yoon J.-H."/>
        </authorList>
    </citation>
    <scope>NUCLEOTIDE SEQUENCE [LARGE SCALE GENOMIC DNA]</scope>
    <source>
        <strain evidence="3 4">MYP11</strain>
    </source>
</reference>
<dbReference type="GO" id="GO:0031469">
    <property type="term" value="C:bacterial microcompartment"/>
    <property type="evidence" value="ECO:0007669"/>
    <property type="project" value="UniProtKB-SubCell"/>
</dbReference>
<proteinExistence type="predicted"/>
<dbReference type="Gene3D" id="2.40.50.220">
    <property type="entry name" value="EutN/Ccml"/>
    <property type="match status" value="1"/>
</dbReference>
<dbReference type="Pfam" id="PF03319">
    <property type="entry name" value="EutN_CcmL"/>
    <property type="match status" value="1"/>
</dbReference>
<dbReference type="EMBL" id="SRKY01000002">
    <property type="protein sequence ID" value="THH37052.1"/>
    <property type="molecule type" value="Genomic_DNA"/>
</dbReference>
<name>A0A4S4NCA7_9RHOB</name>
<dbReference type="Proteomes" id="UP000306602">
    <property type="component" value="Unassembled WGS sequence"/>
</dbReference>